<dbReference type="Pfam" id="PF00005">
    <property type="entry name" value="ABC_tran"/>
    <property type="match status" value="1"/>
</dbReference>
<evidence type="ECO:0000256" key="3">
    <source>
        <dbReference type="ARBA" id="ARBA00022840"/>
    </source>
</evidence>
<dbReference type="PANTHER" id="PTHR43776">
    <property type="entry name" value="TRANSPORT ATP-BINDING PROTEIN"/>
    <property type="match status" value="1"/>
</dbReference>
<reference evidence="5 8" key="2">
    <citation type="submission" date="2017-09" db="EMBL/GenBank/DDBJ databases">
        <title>High-quality draft genome sequence of Butyrivibrio fibrisolvens INBov1, isolated from cow rumen.</title>
        <authorList>
            <person name="Rodriguez Hernaez J."/>
            <person name="Rivarola M."/>
            <person name="Paniego N."/>
            <person name="Cravero S."/>
            <person name="Ceron Cucchi M."/>
            <person name="Martinez M.C."/>
        </authorList>
    </citation>
    <scope>NUCLEOTIDE SEQUENCE [LARGE SCALE GENOMIC DNA]</scope>
    <source>
        <strain evidence="5 8">INBov1</strain>
    </source>
</reference>
<evidence type="ECO:0000313" key="5">
    <source>
        <dbReference type="EMBL" id="PWT27689.1"/>
    </source>
</evidence>
<dbReference type="GO" id="GO:0005524">
    <property type="term" value="F:ATP binding"/>
    <property type="evidence" value="ECO:0007669"/>
    <property type="project" value="UniProtKB-KW"/>
</dbReference>
<evidence type="ECO:0000256" key="2">
    <source>
        <dbReference type="ARBA" id="ARBA00022741"/>
    </source>
</evidence>
<dbReference type="InterPro" id="IPR050319">
    <property type="entry name" value="ABC_transp_ATP-bind"/>
</dbReference>
<dbReference type="InterPro" id="IPR027417">
    <property type="entry name" value="P-loop_NTPase"/>
</dbReference>
<organism evidence="6 7">
    <name type="scientific">Butyrivibrio fibrisolvens</name>
    <dbReference type="NCBI Taxonomy" id="831"/>
    <lineage>
        <taxon>Bacteria</taxon>
        <taxon>Bacillati</taxon>
        <taxon>Bacillota</taxon>
        <taxon>Clostridia</taxon>
        <taxon>Lachnospirales</taxon>
        <taxon>Lachnospiraceae</taxon>
        <taxon>Butyrivibrio</taxon>
    </lineage>
</organism>
<dbReference type="SUPFAM" id="SSF52540">
    <property type="entry name" value="P-loop containing nucleoside triphosphate hydrolases"/>
    <property type="match status" value="1"/>
</dbReference>
<evidence type="ECO:0000259" key="4">
    <source>
        <dbReference type="PROSITE" id="PS50893"/>
    </source>
</evidence>
<accession>A0A1H9MPJ4</accession>
<dbReference type="OrthoDB" id="9806285at2"/>
<dbReference type="AlphaFoldDB" id="A0A1H9MPJ4"/>
<proteinExistence type="predicted"/>
<sequence length="252" mass="28734">MKEWNEKAIEIKDLNVYYNKRRKSIFEKKGKTRALNNVSLDVYKGEVLGLVGESGSGKSTLARAIMGINKDYTGSIVKTDEYPQMIFQDPYGSLNPARTVHWILKESLKVDRKRKWTDEEMEDRIRTVCEQVELPEDYVNRYPSQLSGGQRQRVSIALSLMQSPKILIADEPVSALDVTIQAQILELLDHLHKKLDLSILFISHDLRVVYNLCDHVAIMKDGQIVEYGVTDQIYKSPTADYTKTLLKSAGIV</sequence>
<dbReference type="GO" id="GO:0016887">
    <property type="term" value="F:ATP hydrolysis activity"/>
    <property type="evidence" value="ECO:0007669"/>
    <property type="project" value="InterPro"/>
</dbReference>
<dbReference type="GO" id="GO:0055085">
    <property type="term" value="P:transmembrane transport"/>
    <property type="evidence" value="ECO:0007669"/>
    <property type="project" value="UniProtKB-ARBA"/>
</dbReference>
<feature type="domain" description="ABC transporter" evidence="4">
    <location>
        <begin position="11"/>
        <end position="246"/>
    </location>
</feature>
<evidence type="ECO:0000256" key="1">
    <source>
        <dbReference type="ARBA" id="ARBA00022448"/>
    </source>
</evidence>
<keyword evidence="2" id="KW-0547">Nucleotide-binding</keyword>
<dbReference type="PROSITE" id="PS50893">
    <property type="entry name" value="ABC_TRANSPORTER_2"/>
    <property type="match status" value="1"/>
</dbReference>
<dbReference type="EMBL" id="FOGJ01000003">
    <property type="protein sequence ID" value="SER25439.1"/>
    <property type="molecule type" value="Genomic_DNA"/>
</dbReference>
<dbReference type="PROSITE" id="PS00211">
    <property type="entry name" value="ABC_TRANSPORTER_1"/>
    <property type="match status" value="1"/>
</dbReference>
<dbReference type="InterPro" id="IPR003593">
    <property type="entry name" value="AAA+_ATPase"/>
</dbReference>
<reference evidence="6 7" key="1">
    <citation type="submission" date="2016-10" db="EMBL/GenBank/DDBJ databases">
        <authorList>
            <person name="de Groot N.N."/>
        </authorList>
    </citation>
    <scope>NUCLEOTIDE SEQUENCE [LARGE SCALE GENOMIC DNA]</scope>
    <source>
        <strain evidence="6 7">AR40</strain>
    </source>
</reference>
<evidence type="ECO:0000313" key="6">
    <source>
        <dbReference type="EMBL" id="SER25439.1"/>
    </source>
</evidence>
<evidence type="ECO:0000313" key="7">
    <source>
        <dbReference type="Proteomes" id="UP000182584"/>
    </source>
</evidence>
<protein>
    <submittedName>
        <fullName evidence="5">ABC transporter ATP-binding protein</fullName>
    </submittedName>
    <submittedName>
        <fullName evidence="6">Peptide/nickel transport system ATP-binding protein</fullName>
    </submittedName>
</protein>
<dbReference type="eggNOG" id="COG4608">
    <property type="taxonomic scope" value="Bacteria"/>
</dbReference>
<dbReference type="Gene3D" id="3.40.50.300">
    <property type="entry name" value="P-loop containing nucleotide triphosphate hydrolases"/>
    <property type="match status" value="1"/>
</dbReference>
<keyword evidence="3 6" id="KW-0067">ATP-binding</keyword>
<gene>
    <name evidence="5" type="ORF">CPT75_11570</name>
    <name evidence="6" type="ORF">SAMN04487884_103185</name>
</gene>
<dbReference type="EMBL" id="NXNG01000001">
    <property type="protein sequence ID" value="PWT27689.1"/>
    <property type="molecule type" value="Genomic_DNA"/>
</dbReference>
<keyword evidence="8" id="KW-1185">Reference proteome</keyword>
<dbReference type="RefSeq" id="WP_027203995.1">
    <property type="nucleotide sequence ID" value="NZ_CM009896.1"/>
</dbReference>
<dbReference type="InterPro" id="IPR003439">
    <property type="entry name" value="ABC_transporter-like_ATP-bd"/>
</dbReference>
<dbReference type="CDD" id="cd03257">
    <property type="entry name" value="ABC_NikE_OppD_transporters"/>
    <property type="match status" value="1"/>
</dbReference>
<name>A0A1H9MPJ4_BUTFI</name>
<evidence type="ECO:0000313" key="8">
    <source>
        <dbReference type="Proteomes" id="UP000245488"/>
    </source>
</evidence>
<dbReference type="Proteomes" id="UP000182584">
    <property type="component" value="Unassembled WGS sequence"/>
</dbReference>
<dbReference type="InterPro" id="IPR017871">
    <property type="entry name" value="ABC_transporter-like_CS"/>
</dbReference>
<dbReference type="SMART" id="SM00382">
    <property type="entry name" value="AAA"/>
    <property type="match status" value="1"/>
</dbReference>
<keyword evidence="1" id="KW-0813">Transport</keyword>
<dbReference type="Proteomes" id="UP000245488">
    <property type="component" value="Chromosome"/>
</dbReference>